<name>A0A1T3NJ94_9ACTN</name>
<sequence>MIPDEAITRVVVLVEGGVSVAAATTQERVARSAFDSRVASSPGLRSRLDAALAARAGTPPPQALPLAPAPPAVPARPPVEAVSTPGGRRMSYVDRDGRR</sequence>
<accession>A0A1T3NJ94</accession>
<dbReference type="AlphaFoldDB" id="A0A1T3NJ94"/>
<feature type="region of interest" description="Disordered" evidence="1">
    <location>
        <begin position="56"/>
        <end position="99"/>
    </location>
</feature>
<dbReference type="EMBL" id="MWQN01000005">
    <property type="protein sequence ID" value="OPC76864.1"/>
    <property type="molecule type" value="Genomic_DNA"/>
</dbReference>
<proteinExistence type="predicted"/>
<evidence type="ECO:0000313" key="3">
    <source>
        <dbReference type="Proteomes" id="UP000190037"/>
    </source>
</evidence>
<evidence type="ECO:0000256" key="1">
    <source>
        <dbReference type="SAM" id="MobiDB-lite"/>
    </source>
</evidence>
<reference evidence="2 3" key="1">
    <citation type="submission" date="2017-03" db="EMBL/GenBank/DDBJ databases">
        <title>Draft genome sequence of Streptomyces scabrisporus NF3, endophyte isolated from Amphipterygium adstringens.</title>
        <authorList>
            <person name="Vazquez M."/>
            <person name="Ceapa C.D."/>
            <person name="Rodriguez Luna D."/>
            <person name="Sanchez Esquivel S."/>
        </authorList>
    </citation>
    <scope>NUCLEOTIDE SEQUENCE [LARGE SCALE GENOMIC DNA]</scope>
    <source>
        <strain evidence="2 3">NF3</strain>
    </source>
</reference>
<comment type="caution">
    <text evidence="2">The sequence shown here is derived from an EMBL/GenBank/DDBJ whole genome shotgun (WGS) entry which is preliminary data.</text>
</comment>
<evidence type="ECO:0000313" key="2">
    <source>
        <dbReference type="EMBL" id="OPC76864.1"/>
    </source>
</evidence>
<dbReference type="Proteomes" id="UP000190037">
    <property type="component" value="Unassembled WGS sequence"/>
</dbReference>
<keyword evidence="3" id="KW-1185">Reference proteome</keyword>
<protein>
    <submittedName>
        <fullName evidence="2">Uncharacterized protein</fullName>
    </submittedName>
</protein>
<organism evidence="2 3">
    <name type="scientific">Embleya scabrispora</name>
    <dbReference type="NCBI Taxonomy" id="159449"/>
    <lineage>
        <taxon>Bacteria</taxon>
        <taxon>Bacillati</taxon>
        <taxon>Actinomycetota</taxon>
        <taxon>Actinomycetes</taxon>
        <taxon>Kitasatosporales</taxon>
        <taxon>Streptomycetaceae</taxon>
        <taxon>Embleya</taxon>
    </lineage>
</organism>
<feature type="compositionally biased region" description="Pro residues" evidence="1">
    <location>
        <begin position="58"/>
        <end position="77"/>
    </location>
</feature>
<gene>
    <name evidence="2" type="ORF">B4N89_46185</name>
</gene>